<dbReference type="Pfam" id="PF01225">
    <property type="entry name" value="Mur_ligase"/>
    <property type="match status" value="1"/>
</dbReference>
<evidence type="ECO:0000259" key="16">
    <source>
        <dbReference type="Pfam" id="PF02875"/>
    </source>
</evidence>
<feature type="binding site" evidence="14">
    <location>
        <begin position="107"/>
        <end position="113"/>
    </location>
    <ligand>
        <name>ATP</name>
        <dbReference type="ChEBI" id="CHEBI:30616"/>
    </ligand>
</feature>
<dbReference type="SUPFAM" id="SSF51984">
    <property type="entry name" value="MurCD N-terminal domain"/>
    <property type="match status" value="1"/>
</dbReference>
<accession>A0A2T5GB64</accession>
<evidence type="ECO:0000259" key="17">
    <source>
        <dbReference type="Pfam" id="PF08245"/>
    </source>
</evidence>
<evidence type="ECO:0000313" key="20">
    <source>
        <dbReference type="Proteomes" id="UP000244180"/>
    </source>
</evidence>
<dbReference type="InterPro" id="IPR050061">
    <property type="entry name" value="MurCDEF_pg_biosynth"/>
</dbReference>
<evidence type="ECO:0000313" key="19">
    <source>
        <dbReference type="EMBL" id="PTQ53425.1"/>
    </source>
</evidence>
<keyword evidence="12 14" id="KW-0961">Cell wall biogenesis/degradation</keyword>
<evidence type="ECO:0000256" key="9">
    <source>
        <dbReference type="ARBA" id="ARBA00022960"/>
    </source>
</evidence>
<evidence type="ECO:0000256" key="12">
    <source>
        <dbReference type="ARBA" id="ARBA00023316"/>
    </source>
</evidence>
<dbReference type="Gene3D" id="3.40.50.720">
    <property type="entry name" value="NAD(P)-binding Rossmann-like Domain"/>
    <property type="match status" value="1"/>
</dbReference>
<feature type="domain" description="Mur ligase N-terminal catalytic" evidence="15">
    <location>
        <begin position="2"/>
        <end position="100"/>
    </location>
</feature>
<dbReference type="AlphaFoldDB" id="A0A2T5GB64"/>
<dbReference type="EMBL" id="PEBV01000016">
    <property type="protein sequence ID" value="PTQ53425.1"/>
    <property type="molecule type" value="Genomic_DNA"/>
</dbReference>
<comment type="caution">
    <text evidence="19">The sequence shown here is derived from an EMBL/GenBank/DDBJ whole genome shotgun (WGS) entry which is preliminary data.</text>
</comment>
<reference evidence="19 20" key="1">
    <citation type="submission" date="2017-08" db="EMBL/GenBank/DDBJ databases">
        <title>Burning lignite coal seam in the remote Altai Mountains harbors a hydrogen-driven thermophilic microbial community.</title>
        <authorList>
            <person name="Kadnikov V.V."/>
            <person name="Mardanov A.V."/>
            <person name="Ivasenko D."/>
            <person name="Beletsky A.V."/>
            <person name="Karnachuk O.V."/>
            <person name="Ravin N.V."/>
        </authorList>
    </citation>
    <scope>NUCLEOTIDE SEQUENCE [LARGE SCALE GENOMIC DNA]</scope>
    <source>
        <strain evidence="19">AL33</strain>
    </source>
</reference>
<evidence type="ECO:0000259" key="15">
    <source>
        <dbReference type="Pfam" id="PF01225"/>
    </source>
</evidence>
<dbReference type="GO" id="GO:0005737">
    <property type="term" value="C:cytoplasm"/>
    <property type="evidence" value="ECO:0007669"/>
    <property type="project" value="UniProtKB-SubCell"/>
</dbReference>
<dbReference type="SUPFAM" id="SSF53244">
    <property type="entry name" value="MurD-like peptide ligases, peptide-binding domain"/>
    <property type="match status" value="1"/>
</dbReference>
<evidence type="ECO:0000256" key="14">
    <source>
        <dbReference type="HAMAP-Rule" id="MF_00046"/>
    </source>
</evidence>
<dbReference type="Pfam" id="PF02875">
    <property type="entry name" value="Mur_ligase_C"/>
    <property type="match status" value="1"/>
</dbReference>
<gene>
    <name evidence="14 18" type="primary">murC</name>
    <name evidence="19" type="ORF">HSCHL_2053</name>
    <name evidence="18" type="ORF">KM312_09650</name>
</gene>
<feature type="domain" description="Mur ligase C-terminal" evidence="16">
    <location>
        <begin position="316"/>
        <end position="446"/>
    </location>
</feature>
<evidence type="ECO:0000313" key="18">
    <source>
        <dbReference type="EMBL" id="MBT9282888.1"/>
    </source>
</evidence>
<evidence type="ECO:0000256" key="2">
    <source>
        <dbReference type="ARBA" id="ARBA00004752"/>
    </source>
</evidence>
<keyword evidence="7 14" id="KW-0547">Nucleotide-binding</keyword>
<dbReference type="GO" id="GO:0009252">
    <property type="term" value="P:peptidoglycan biosynthetic process"/>
    <property type="evidence" value="ECO:0007669"/>
    <property type="project" value="UniProtKB-UniRule"/>
</dbReference>
<keyword evidence="10 14" id="KW-0573">Peptidoglycan synthesis</keyword>
<evidence type="ECO:0000256" key="4">
    <source>
        <dbReference type="ARBA" id="ARBA00022490"/>
    </source>
</evidence>
<dbReference type="SUPFAM" id="SSF53623">
    <property type="entry name" value="MurD-like peptide ligases, catalytic domain"/>
    <property type="match status" value="1"/>
</dbReference>
<dbReference type="Proteomes" id="UP000748108">
    <property type="component" value="Unassembled WGS sequence"/>
</dbReference>
<dbReference type="InterPro" id="IPR005758">
    <property type="entry name" value="UDP-N-AcMur_Ala_ligase_MurC"/>
</dbReference>
<comment type="pathway">
    <text evidence="2 14">Cell wall biogenesis; peptidoglycan biosynthesis.</text>
</comment>
<dbReference type="NCBIfam" id="TIGR01082">
    <property type="entry name" value="murC"/>
    <property type="match status" value="1"/>
</dbReference>
<dbReference type="InterPro" id="IPR036615">
    <property type="entry name" value="Mur_ligase_C_dom_sf"/>
</dbReference>
<evidence type="ECO:0000256" key="8">
    <source>
        <dbReference type="ARBA" id="ARBA00022840"/>
    </source>
</evidence>
<dbReference type="GO" id="GO:0008360">
    <property type="term" value="P:regulation of cell shape"/>
    <property type="evidence" value="ECO:0007669"/>
    <property type="project" value="UniProtKB-KW"/>
</dbReference>
<evidence type="ECO:0000256" key="7">
    <source>
        <dbReference type="ARBA" id="ARBA00022741"/>
    </source>
</evidence>
<evidence type="ECO:0000256" key="11">
    <source>
        <dbReference type="ARBA" id="ARBA00023306"/>
    </source>
</evidence>
<organism evidence="19 20">
    <name type="scientific">Hydrogenibacillus schlegelii</name>
    <name type="common">Bacillus schlegelii</name>
    <dbReference type="NCBI Taxonomy" id="1484"/>
    <lineage>
        <taxon>Bacteria</taxon>
        <taxon>Bacillati</taxon>
        <taxon>Bacillota</taxon>
        <taxon>Bacilli</taxon>
        <taxon>Bacillales</taxon>
        <taxon>Bacillales Family X. Incertae Sedis</taxon>
        <taxon>Hydrogenibacillus</taxon>
    </lineage>
</organism>
<name>A0A2T5GB64_HYDSH</name>
<dbReference type="HAMAP" id="MF_00046">
    <property type="entry name" value="MurC"/>
    <property type="match status" value="1"/>
</dbReference>
<dbReference type="GO" id="GO:0008763">
    <property type="term" value="F:UDP-N-acetylmuramate-L-alanine ligase activity"/>
    <property type="evidence" value="ECO:0007669"/>
    <property type="project" value="UniProtKB-UniRule"/>
</dbReference>
<dbReference type="UniPathway" id="UPA00219"/>
<dbReference type="GO" id="GO:0005524">
    <property type="term" value="F:ATP binding"/>
    <property type="evidence" value="ECO:0007669"/>
    <property type="project" value="UniProtKB-UniRule"/>
</dbReference>
<protein>
    <recommendedName>
        <fullName evidence="3 14">UDP-N-acetylmuramate--L-alanine ligase</fullName>
        <ecNumber evidence="3 14">6.3.2.8</ecNumber>
    </recommendedName>
    <alternativeName>
        <fullName evidence="14">UDP-N-acetylmuramoyl-L-alanine synthetase</fullName>
    </alternativeName>
</protein>
<dbReference type="PANTHER" id="PTHR43445">
    <property type="entry name" value="UDP-N-ACETYLMURAMATE--L-ALANINE LIGASE-RELATED"/>
    <property type="match status" value="1"/>
</dbReference>
<dbReference type="InterPro" id="IPR013221">
    <property type="entry name" value="Mur_ligase_cen"/>
</dbReference>
<dbReference type="EC" id="6.3.2.8" evidence="3 14"/>
<dbReference type="EMBL" id="JAHHQF010000070">
    <property type="protein sequence ID" value="MBT9282888.1"/>
    <property type="molecule type" value="Genomic_DNA"/>
</dbReference>
<dbReference type="InterPro" id="IPR000713">
    <property type="entry name" value="Mur_ligase_N"/>
</dbReference>
<comment type="catalytic activity">
    <reaction evidence="13 14">
        <text>UDP-N-acetyl-alpha-D-muramate + L-alanine + ATP = UDP-N-acetyl-alpha-D-muramoyl-L-alanine + ADP + phosphate + H(+)</text>
        <dbReference type="Rhea" id="RHEA:23372"/>
        <dbReference type="ChEBI" id="CHEBI:15378"/>
        <dbReference type="ChEBI" id="CHEBI:30616"/>
        <dbReference type="ChEBI" id="CHEBI:43474"/>
        <dbReference type="ChEBI" id="CHEBI:57972"/>
        <dbReference type="ChEBI" id="CHEBI:70757"/>
        <dbReference type="ChEBI" id="CHEBI:83898"/>
        <dbReference type="ChEBI" id="CHEBI:456216"/>
        <dbReference type="EC" id="6.3.2.8"/>
    </reaction>
</comment>
<comment type="similarity">
    <text evidence="14">Belongs to the MurCDEF family.</text>
</comment>
<evidence type="ECO:0000256" key="1">
    <source>
        <dbReference type="ARBA" id="ARBA00004496"/>
    </source>
</evidence>
<keyword evidence="6 14" id="KW-0132">Cell division</keyword>
<evidence type="ECO:0000256" key="13">
    <source>
        <dbReference type="ARBA" id="ARBA00047833"/>
    </source>
</evidence>
<dbReference type="GO" id="GO:0051301">
    <property type="term" value="P:cell division"/>
    <property type="evidence" value="ECO:0007669"/>
    <property type="project" value="UniProtKB-KW"/>
</dbReference>
<reference evidence="18" key="2">
    <citation type="journal article" date="2021" name="Microbiology">
        <title>Metagenomic Analysis of the Microbial Community in the Underground Coal Fire Area (Kemerovo Region, Russia) Revealed Predominance of Thermophilic Members of the Phyla Deinococcus-thermus, Aquificae, and Firmicutes.</title>
        <authorList>
            <person name="Kadnikov V."/>
            <person name="Mardanov A.V."/>
            <person name="Beletsky A.V."/>
            <person name="Karnachuk O.V."/>
            <person name="Ravin N.V."/>
        </authorList>
    </citation>
    <scope>NUCLEOTIDE SEQUENCE</scope>
    <source>
        <strain evidence="18">RBS10-49</strain>
    </source>
</reference>
<evidence type="ECO:0000256" key="6">
    <source>
        <dbReference type="ARBA" id="ARBA00022618"/>
    </source>
</evidence>
<keyword evidence="4 14" id="KW-0963">Cytoplasm</keyword>
<keyword evidence="9 14" id="KW-0133">Cell shape</keyword>
<dbReference type="Proteomes" id="UP000244180">
    <property type="component" value="Unassembled WGS sequence"/>
</dbReference>
<dbReference type="Gene3D" id="3.90.190.20">
    <property type="entry name" value="Mur ligase, C-terminal domain"/>
    <property type="match status" value="1"/>
</dbReference>
<evidence type="ECO:0000256" key="5">
    <source>
        <dbReference type="ARBA" id="ARBA00022598"/>
    </source>
</evidence>
<dbReference type="PANTHER" id="PTHR43445:SF3">
    <property type="entry name" value="UDP-N-ACETYLMURAMATE--L-ALANINE LIGASE"/>
    <property type="match status" value="1"/>
</dbReference>
<comment type="function">
    <text evidence="14">Cell wall formation.</text>
</comment>
<keyword evidence="8 14" id="KW-0067">ATP-binding</keyword>
<proteinExistence type="inferred from homology"/>
<evidence type="ECO:0000256" key="10">
    <source>
        <dbReference type="ARBA" id="ARBA00022984"/>
    </source>
</evidence>
<comment type="subcellular location">
    <subcellularLocation>
        <location evidence="1 14">Cytoplasm</location>
    </subcellularLocation>
</comment>
<dbReference type="RefSeq" id="WP_273000163.1">
    <property type="nucleotide sequence ID" value="NZ_PEBV01000016.1"/>
</dbReference>
<evidence type="ECO:0000256" key="3">
    <source>
        <dbReference type="ARBA" id="ARBA00012211"/>
    </source>
</evidence>
<dbReference type="InterPro" id="IPR036565">
    <property type="entry name" value="Mur-like_cat_sf"/>
</dbReference>
<dbReference type="Pfam" id="PF08245">
    <property type="entry name" value="Mur_ligase_M"/>
    <property type="match status" value="1"/>
</dbReference>
<keyword evidence="11 14" id="KW-0131">Cell cycle</keyword>
<dbReference type="GO" id="GO:0071555">
    <property type="term" value="P:cell wall organization"/>
    <property type="evidence" value="ECO:0007669"/>
    <property type="project" value="UniProtKB-KW"/>
</dbReference>
<sequence>MKIHFIGIGGTGMSALASVYLGRGAEVSGSDLREKPVLGALRAAGARIFIGHAEAHVPPEATVVYSSDVPPDNVELAAARRRGQPVVHRSDLLAHLLNAGYGIAVAGSHGKTTTTAMIAYVLERAGRSPTAVIGGEVVGWESGGRAGRSSIVVAEADESDGSFLRYHPAMTVITNIEPDHLENFDGDFEALKRAFLRFAKNTRLGGTVVLGVDDPEVLSLYEAVKKRKKRRRLRFVTFGAHWADVTVAEGAEVRLEDGRASFGLELFGEPVGEVRLQVIGAHHVMNALAAAAALRVLGVPAPAIVEGLSAFPGVKRRFERLGEVDGALVVDDYAVHPTEIRATLAAARALRRRVIAVFQPHRKARVYYLWQEFVRAFDDADLIYVTDVYAPKGDRAPEAVSAEALAGEIARESGRPTFYLPDRSAILAALRAALRPGDVVVTLGAGDVRAVGEALARGRREG</sequence>
<feature type="domain" description="Mur ligase central" evidence="17">
    <location>
        <begin position="105"/>
        <end position="293"/>
    </location>
</feature>
<keyword evidence="5 14" id="KW-0436">Ligase</keyword>
<dbReference type="Gene3D" id="3.40.1190.10">
    <property type="entry name" value="Mur-like, catalytic domain"/>
    <property type="match status" value="1"/>
</dbReference>
<dbReference type="InterPro" id="IPR004101">
    <property type="entry name" value="Mur_ligase_C"/>
</dbReference>